<protein>
    <recommendedName>
        <fullName evidence="3">RNase H type-1 domain-containing protein</fullName>
    </recommendedName>
</protein>
<dbReference type="GO" id="GO:0006259">
    <property type="term" value="P:DNA metabolic process"/>
    <property type="evidence" value="ECO:0007669"/>
    <property type="project" value="UniProtKB-ARBA"/>
</dbReference>
<dbReference type="PANTHER" id="PTHR33050">
    <property type="entry name" value="REVERSE TRANSCRIPTASE DOMAIN-CONTAINING PROTEIN"/>
    <property type="match status" value="1"/>
</dbReference>
<dbReference type="InterPro" id="IPR043502">
    <property type="entry name" value="DNA/RNA_pol_sf"/>
</dbReference>
<evidence type="ECO:0000313" key="1">
    <source>
        <dbReference type="EMBL" id="KAK3103560.1"/>
    </source>
</evidence>
<accession>A0AA89C0L9</accession>
<dbReference type="EMBL" id="VSWD01000005">
    <property type="protein sequence ID" value="KAK3103560.1"/>
    <property type="molecule type" value="Genomic_DNA"/>
</dbReference>
<reference evidence="1" key="1">
    <citation type="submission" date="2019-08" db="EMBL/GenBank/DDBJ databases">
        <title>The improved chromosome-level genome for the pearl oyster Pinctada fucata martensii using PacBio sequencing and Hi-C.</title>
        <authorList>
            <person name="Zheng Z."/>
        </authorList>
    </citation>
    <scope>NUCLEOTIDE SEQUENCE</scope>
    <source>
        <strain evidence="1">ZZ-2019</strain>
        <tissue evidence="1">Adductor muscle</tissue>
    </source>
</reference>
<dbReference type="InterPro" id="IPR036397">
    <property type="entry name" value="RNaseH_sf"/>
</dbReference>
<evidence type="ECO:0000313" key="2">
    <source>
        <dbReference type="Proteomes" id="UP001186944"/>
    </source>
</evidence>
<proteinExistence type="predicted"/>
<dbReference type="PANTHER" id="PTHR33050:SF8">
    <property type="entry name" value="REVERSE TRANSCRIPTASE DOMAIN-CONTAINING PROTEIN"/>
    <property type="match status" value="1"/>
</dbReference>
<dbReference type="Gene3D" id="3.30.420.10">
    <property type="entry name" value="Ribonuclease H-like superfamily/Ribonuclease H"/>
    <property type="match status" value="1"/>
</dbReference>
<dbReference type="GO" id="GO:0003676">
    <property type="term" value="F:nucleic acid binding"/>
    <property type="evidence" value="ECO:0007669"/>
    <property type="project" value="InterPro"/>
</dbReference>
<dbReference type="AlphaFoldDB" id="A0AA89C0L9"/>
<dbReference type="CDD" id="cd09275">
    <property type="entry name" value="RNase_HI_RT_DIRS1"/>
    <property type="match status" value="1"/>
</dbReference>
<organism evidence="1 2">
    <name type="scientific">Pinctada imbricata</name>
    <name type="common">Atlantic pearl-oyster</name>
    <name type="synonym">Pinctada martensii</name>
    <dbReference type="NCBI Taxonomy" id="66713"/>
    <lineage>
        <taxon>Eukaryota</taxon>
        <taxon>Metazoa</taxon>
        <taxon>Spiralia</taxon>
        <taxon>Lophotrochozoa</taxon>
        <taxon>Mollusca</taxon>
        <taxon>Bivalvia</taxon>
        <taxon>Autobranchia</taxon>
        <taxon>Pteriomorphia</taxon>
        <taxon>Pterioida</taxon>
        <taxon>Pterioidea</taxon>
        <taxon>Pteriidae</taxon>
        <taxon>Pinctada</taxon>
    </lineage>
</organism>
<evidence type="ECO:0008006" key="3">
    <source>
        <dbReference type="Google" id="ProtNLM"/>
    </source>
</evidence>
<comment type="caution">
    <text evidence="1">The sequence shown here is derived from an EMBL/GenBank/DDBJ whole genome shotgun (WGS) entry which is preliminary data.</text>
</comment>
<dbReference type="InterPro" id="IPR052055">
    <property type="entry name" value="Hepadnavirus_pol/RT"/>
</dbReference>
<name>A0AA89C0L9_PINIB</name>
<gene>
    <name evidence="1" type="ORF">FSP39_020169</name>
</gene>
<dbReference type="SUPFAM" id="SSF56672">
    <property type="entry name" value="DNA/RNA polymerases"/>
    <property type="match status" value="1"/>
</dbReference>
<dbReference type="Proteomes" id="UP001186944">
    <property type="component" value="Unassembled WGS sequence"/>
</dbReference>
<keyword evidence="2" id="KW-1185">Reference proteome</keyword>
<sequence length="280" mass="31935">MCDEIQIPIKQSKTVNPTTKIVFLGLEIDTIKLEIRLPDEKLAKIRSSIIQALNSKKLTLRQLQSLIGLLNYACTVVSPGRAFLRRVIDLTIGLTKPFYVRRLTQEAKADLHAWSVFLEHFNGKAVLLSDKWESSDSLNLFTDASNLGFGGVFQNKWFYGKWDASWSTVHITIKELFPIVLAIELFANDMANSKVNFYSDNLAVVHIINNQTSKDKLIMRLVRRLVISVLQNNLFFRARHIPGIQNVAADMLSRLQISKFKQLYPHMDQDPTPVQQPLTI</sequence>